<evidence type="ECO:0000313" key="1">
    <source>
        <dbReference type="EMBL" id="TDC34299.1"/>
    </source>
</evidence>
<dbReference type="Proteomes" id="UP000295075">
    <property type="component" value="Unassembled WGS sequence"/>
</dbReference>
<dbReference type="SUPFAM" id="SSF48452">
    <property type="entry name" value="TPR-like"/>
    <property type="match status" value="1"/>
</dbReference>
<dbReference type="OrthoDB" id="3373592at2"/>
<gene>
    <name evidence="1" type="ORF">E1261_03860</name>
</gene>
<proteinExistence type="predicted"/>
<sequence>MDERVRQAGEQYELAIFQGDMTGLAGVDRELDAAEAELALARGKLLHAHFVDGREGKESRELELFQRSLELYEALGDARGRAEALFWIGCFHQVVRDDAEPALAALVSSAELTRESGDELILSYALRHLGIAAHRDGRAEDAGRLLGESTELRRKLGFTEGVAANLVGLIHLAIDQGRSADAEALLAEATALAQAAGAATIVDQLAVARGRL</sequence>
<comment type="caution">
    <text evidence="1">The sequence shown here is derived from an EMBL/GenBank/DDBJ whole genome shotgun (WGS) entry which is preliminary data.</text>
</comment>
<evidence type="ECO:0000313" key="2">
    <source>
        <dbReference type="Proteomes" id="UP000295075"/>
    </source>
</evidence>
<keyword evidence="2" id="KW-1185">Reference proteome</keyword>
<dbReference type="Gene3D" id="1.25.40.10">
    <property type="entry name" value="Tetratricopeptide repeat domain"/>
    <property type="match status" value="1"/>
</dbReference>
<organism evidence="1 2">
    <name type="scientific">Kribbella albertanoniae</name>
    <dbReference type="NCBI Taxonomy" id="1266829"/>
    <lineage>
        <taxon>Bacteria</taxon>
        <taxon>Bacillati</taxon>
        <taxon>Actinomycetota</taxon>
        <taxon>Actinomycetes</taxon>
        <taxon>Propionibacteriales</taxon>
        <taxon>Kribbellaceae</taxon>
        <taxon>Kribbella</taxon>
    </lineage>
</organism>
<dbReference type="AlphaFoldDB" id="A0A4R4QGA6"/>
<dbReference type="EMBL" id="SMKA01000008">
    <property type="protein sequence ID" value="TDC34299.1"/>
    <property type="molecule type" value="Genomic_DNA"/>
</dbReference>
<dbReference type="RefSeq" id="WP_132401912.1">
    <property type="nucleotide sequence ID" value="NZ_SMKA01000008.1"/>
</dbReference>
<protein>
    <submittedName>
        <fullName evidence="1">Tetratricopeptide repeat protein</fullName>
    </submittedName>
</protein>
<reference evidence="1 2" key="1">
    <citation type="submission" date="2019-03" db="EMBL/GenBank/DDBJ databases">
        <title>Draft genome sequences of novel Actinobacteria.</title>
        <authorList>
            <person name="Sahin N."/>
            <person name="Ay H."/>
            <person name="Saygin H."/>
        </authorList>
    </citation>
    <scope>NUCLEOTIDE SEQUENCE [LARGE SCALE GENOMIC DNA]</scope>
    <source>
        <strain evidence="1 2">JCM 30547</strain>
    </source>
</reference>
<dbReference type="InterPro" id="IPR011990">
    <property type="entry name" value="TPR-like_helical_dom_sf"/>
</dbReference>
<name>A0A4R4QGA6_9ACTN</name>
<accession>A0A4R4QGA6</accession>